<protein>
    <submittedName>
        <fullName evidence="2">Uncharacterized protein</fullName>
    </submittedName>
</protein>
<evidence type="ECO:0000313" key="1">
    <source>
        <dbReference type="Proteomes" id="UP000887566"/>
    </source>
</evidence>
<evidence type="ECO:0000313" key="2">
    <source>
        <dbReference type="WBParaSite" id="PSAMB.scaffold5807size10851.g27346.t1"/>
    </source>
</evidence>
<dbReference type="WBParaSite" id="PSAMB.scaffold5807size10851.g27346.t1">
    <property type="protein sequence ID" value="PSAMB.scaffold5807size10851.g27346.t1"/>
    <property type="gene ID" value="PSAMB.scaffold5807size10851.g27346"/>
</dbReference>
<organism evidence="1 2">
    <name type="scientific">Plectus sambesii</name>
    <dbReference type="NCBI Taxonomy" id="2011161"/>
    <lineage>
        <taxon>Eukaryota</taxon>
        <taxon>Metazoa</taxon>
        <taxon>Ecdysozoa</taxon>
        <taxon>Nematoda</taxon>
        <taxon>Chromadorea</taxon>
        <taxon>Plectida</taxon>
        <taxon>Plectina</taxon>
        <taxon>Plectoidea</taxon>
        <taxon>Plectidae</taxon>
        <taxon>Plectus</taxon>
    </lineage>
</organism>
<proteinExistence type="predicted"/>
<dbReference type="Proteomes" id="UP000887566">
    <property type="component" value="Unplaced"/>
</dbReference>
<sequence length="240" mass="26468">MPSFAGDARHVTNERFTTTRSFLPGSMALQSTVEITRIGLLEASSEWAGHFGPGDQQEPYRGNAMEQAAVAYDAAIAQEEAANGNMENIKIDNAEDVKDAAEGWMFGLSWWHSQQEKANVLPAPPKLTRMALCAKADALFRRYAVGTGLLQLQRRLAFARLPTIDCHLAQAPVVDPQVTAVFKAQKKLVSSSKIKLTTLHWSVTKAHNLMLMVLPQVYAGAPRKTTEAYIQWAIKANLMM</sequence>
<dbReference type="AlphaFoldDB" id="A0A914X2X8"/>
<reference evidence="2" key="1">
    <citation type="submission" date="2022-11" db="UniProtKB">
        <authorList>
            <consortium name="WormBaseParasite"/>
        </authorList>
    </citation>
    <scope>IDENTIFICATION</scope>
</reference>
<keyword evidence="1" id="KW-1185">Reference proteome</keyword>
<accession>A0A914X2X8</accession>
<name>A0A914X2X8_9BILA</name>